<proteinExistence type="inferred from homology"/>
<dbReference type="Gene3D" id="3.40.190.10">
    <property type="entry name" value="Periplasmic binding protein-like II"/>
    <property type="match status" value="2"/>
</dbReference>
<dbReference type="InterPro" id="IPR001638">
    <property type="entry name" value="Solute-binding_3/MltF_N"/>
</dbReference>
<sequence length="324" mass="34884">MPSNFIYKTGLALLVSSASLIPISLLANEPITLRIADQKGNMRAQLDAANALEGAAYTVQWSEFPAAAPLAEALNAGAIDAGIIGDAPLLFALAAGADIKAIAVNQSDPYGTAVLVNGDSAIETVEELRGRNIATGRGSIGHYVALRALDAHGLTQEDVNFRFMGPVDARIALATGAVDAWSTWEPYTAFAELQEGARIIANGRGLTSGNSFIAATDSAISDPAKHAALKDYLLRLRDAQTWSYDHIDEYAATLAEIIGFPEDAAKLQYQRRQLAWRDIDEEIISQQQLTADFYLQVGLIPDAIDVETTFDRSFTFHETSEEQP</sequence>
<dbReference type="CDD" id="cd13558">
    <property type="entry name" value="PBP2_SsuA_like_2"/>
    <property type="match status" value="1"/>
</dbReference>
<dbReference type="SUPFAM" id="SSF53850">
    <property type="entry name" value="Periplasmic binding protein-like II"/>
    <property type="match status" value="1"/>
</dbReference>
<keyword evidence="2" id="KW-0813">Transport</keyword>
<dbReference type="InterPro" id="IPR010067">
    <property type="entry name" value="ABC_SsuA_sub-bd"/>
</dbReference>
<dbReference type="PANTHER" id="PTHR30024:SF48">
    <property type="entry name" value="ABC TRANSPORTER SUBSTRATE-BINDING PROTEIN"/>
    <property type="match status" value="1"/>
</dbReference>
<protein>
    <recommendedName>
        <fullName evidence="5">Putative aliphatic sulfonates-binding protein</fullName>
    </recommendedName>
</protein>
<gene>
    <name evidence="7" type="ORF">CPA45_10800</name>
</gene>
<dbReference type="RefSeq" id="WP_096651556.1">
    <property type="nucleotide sequence ID" value="NZ_NWUX01000008.1"/>
</dbReference>
<dbReference type="SMART" id="SM00062">
    <property type="entry name" value="PBPb"/>
    <property type="match status" value="1"/>
</dbReference>
<dbReference type="GO" id="GO:0016020">
    <property type="term" value="C:membrane"/>
    <property type="evidence" value="ECO:0007669"/>
    <property type="project" value="InterPro"/>
</dbReference>
<keyword evidence="3" id="KW-0732">Signal</keyword>
<evidence type="ECO:0000256" key="5">
    <source>
        <dbReference type="ARBA" id="ARBA00070228"/>
    </source>
</evidence>
<feature type="domain" description="Solute-binding protein family 3/N-terminal" evidence="6">
    <location>
        <begin position="32"/>
        <end position="254"/>
    </location>
</feature>
<evidence type="ECO:0000256" key="1">
    <source>
        <dbReference type="ARBA" id="ARBA00010742"/>
    </source>
</evidence>
<evidence type="ECO:0000256" key="2">
    <source>
        <dbReference type="ARBA" id="ARBA00022448"/>
    </source>
</evidence>
<dbReference type="Proteomes" id="UP000218677">
    <property type="component" value="Unassembled WGS sequence"/>
</dbReference>
<comment type="function">
    <text evidence="4">Part of a binding-protein-dependent transport system for aliphatic sulfonates. Putative binding protein.</text>
</comment>
<reference evidence="8" key="1">
    <citation type="submission" date="2017-09" db="EMBL/GenBank/DDBJ databases">
        <authorList>
            <person name="Cho G.-S."/>
            <person name="Oguntoyinbo F.A."/>
            <person name="Cnockaert M."/>
            <person name="Kabisch J."/>
            <person name="Neve H."/>
            <person name="Bockelmann W."/>
            <person name="Wenning M."/>
            <person name="Franz C.M."/>
            <person name="Vandamme P."/>
        </authorList>
    </citation>
    <scope>NUCLEOTIDE SEQUENCE [LARGE SCALE GENOMIC DNA]</scope>
    <source>
        <strain evidence="8">MBT G8648</strain>
    </source>
</reference>
<dbReference type="GO" id="GO:0042626">
    <property type="term" value="F:ATPase-coupled transmembrane transporter activity"/>
    <property type="evidence" value="ECO:0007669"/>
    <property type="project" value="InterPro"/>
</dbReference>
<accession>A0A2A4HME1</accession>
<comment type="similarity">
    <text evidence="1">Belongs to the bacterial solute-binding protein SsuA/TauA family.</text>
</comment>
<evidence type="ECO:0000256" key="4">
    <source>
        <dbReference type="ARBA" id="ARBA00055538"/>
    </source>
</evidence>
<evidence type="ECO:0000313" key="8">
    <source>
        <dbReference type="Proteomes" id="UP000218677"/>
    </source>
</evidence>
<comment type="caution">
    <text evidence="7">The sequence shown here is derived from an EMBL/GenBank/DDBJ whole genome shotgun (WGS) entry which is preliminary data.</text>
</comment>
<evidence type="ECO:0000313" key="7">
    <source>
        <dbReference type="EMBL" id="PCF95539.1"/>
    </source>
</evidence>
<dbReference type="AlphaFoldDB" id="A0A2A4HME1"/>
<name>A0A2A4HME1_9GAMM</name>
<dbReference type="FunFam" id="3.40.190.10:FF:000050">
    <property type="entry name" value="Sulfonate ABC transporter substrate-binding protein"/>
    <property type="match status" value="1"/>
</dbReference>
<dbReference type="NCBIfam" id="TIGR01728">
    <property type="entry name" value="SsuA_fam"/>
    <property type="match status" value="1"/>
</dbReference>
<dbReference type="EMBL" id="NWUX01000008">
    <property type="protein sequence ID" value="PCF95539.1"/>
    <property type="molecule type" value="Genomic_DNA"/>
</dbReference>
<evidence type="ECO:0000256" key="3">
    <source>
        <dbReference type="ARBA" id="ARBA00022729"/>
    </source>
</evidence>
<dbReference type="OrthoDB" id="286202at2"/>
<evidence type="ECO:0000259" key="6">
    <source>
        <dbReference type="SMART" id="SM00062"/>
    </source>
</evidence>
<organism evidence="7 8">
    <name type="scientific">Vreelandella nigrificans</name>
    <dbReference type="NCBI Taxonomy" id="2042704"/>
    <lineage>
        <taxon>Bacteria</taxon>
        <taxon>Pseudomonadati</taxon>
        <taxon>Pseudomonadota</taxon>
        <taxon>Gammaproteobacteria</taxon>
        <taxon>Oceanospirillales</taxon>
        <taxon>Halomonadaceae</taxon>
        <taxon>Vreelandella</taxon>
    </lineage>
</organism>
<dbReference type="Pfam" id="PF12974">
    <property type="entry name" value="Phosphonate-bd"/>
    <property type="match status" value="1"/>
</dbReference>
<dbReference type="PANTHER" id="PTHR30024">
    <property type="entry name" value="ALIPHATIC SULFONATES-BINDING PROTEIN-RELATED"/>
    <property type="match status" value="1"/>
</dbReference>
<keyword evidence="8" id="KW-1185">Reference proteome</keyword>